<dbReference type="RefSeq" id="WP_061314792.1">
    <property type="nucleotide sequence ID" value="NZ_KQ965645.1"/>
</dbReference>
<feature type="transmembrane region" description="Helical" evidence="6">
    <location>
        <begin position="250"/>
        <end position="267"/>
    </location>
</feature>
<name>A0A137SZF4_9BACT</name>
<feature type="transmembrane region" description="Helical" evidence="6">
    <location>
        <begin position="440"/>
        <end position="458"/>
    </location>
</feature>
<feature type="transmembrane region" description="Helical" evidence="6">
    <location>
        <begin position="324"/>
        <end position="343"/>
    </location>
</feature>
<evidence type="ECO:0000313" key="8">
    <source>
        <dbReference type="Proteomes" id="UP000070093"/>
    </source>
</evidence>
<evidence type="ECO:0000313" key="7">
    <source>
        <dbReference type="EMBL" id="KXO17732.1"/>
    </source>
</evidence>
<feature type="transmembrane region" description="Helical" evidence="6">
    <location>
        <begin position="147"/>
        <end position="164"/>
    </location>
</feature>
<proteinExistence type="predicted"/>
<comment type="caution">
    <text evidence="7">The sequence shown here is derived from an EMBL/GenBank/DDBJ whole genome shotgun (WGS) entry which is preliminary data.</text>
</comment>
<feature type="transmembrane region" description="Helical" evidence="6">
    <location>
        <begin position="384"/>
        <end position="403"/>
    </location>
</feature>
<dbReference type="PANTHER" id="PTHR30250:SF11">
    <property type="entry name" value="O-ANTIGEN TRANSPORTER-RELATED"/>
    <property type="match status" value="1"/>
</dbReference>
<feature type="transmembrane region" description="Helical" evidence="6">
    <location>
        <begin position="415"/>
        <end position="434"/>
    </location>
</feature>
<dbReference type="PANTHER" id="PTHR30250">
    <property type="entry name" value="PST FAMILY PREDICTED COLANIC ACID TRANSPORTER"/>
    <property type="match status" value="1"/>
</dbReference>
<evidence type="ECO:0000256" key="6">
    <source>
        <dbReference type="SAM" id="Phobius"/>
    </source>
</evidence>
<dbReference type="EMBL" id="LTAG01000029">
    <property type="protein sequence ID" value="KXO17732.1"/>
    <property type="molecule type" value="Genomic_DNA"/>
</dbReference>
<dbReference type="PATRIC" id="fig|28125.4.peg.772"/>
<dbReference type="AlphaFoldDB" id="A0A137SZF4"/>
<evidence type="ECO:0000256" key="4">
    <source>
        <dbReference type="ARBA" id="ARBA00022989"/>
    </source>
</evidence>
<sequence>MNNSIKRNFLYNIILTFSSYIFPLLTFPYINRVLGVANIGICDYIDSIIQYFIILSSLGTQSIGLREIAKFKDSPTKLRQQFSSIIFINAVLTVVAVIILVCCTFMLSKLVPYRAFLLIGVFKLFFSCFLIEWLFQGLSNFEYITKRTLVIKIIYVISIFVFIKEQSDTVKYYFLTTAIIVVNASLNWIYSRQIVVFSFSALKIKPLLVPVLSYGVYKILTSFYTTFNVFYLGNVSTTTEVGYFTTATKLYGIIMVVFGALTGVLVPHISKLISEGNRDALLSISRDIFVLIFLLSPPIIILCDYNSSLIIAIIAGHGFENAKIPFMLVMILVFITALEQVVIQQFLMASNSSKCVLSLSITGAIVGVSMNCYLTPIYSAIGSAISWIFSETAVLVVGLFFFKRLLNLEFPYRKMLLYVFLSLPYLLICIFFHSDRIISLGTQCLLALVWFIFVSFKIQPNNIIRKQVVELFHKYK</sequence>
<feature type="transmembrane region" description="Helical" evidence="6">
    <location>
        <begin position="48"/>
        <end position="65"/>
    </location>
</feature>
<feature type="transmembrane region" description="Helical" evidence="6">
    <location>
        <begin position="9"/>
        <end position="28"/>
    </location>
</feature>
<feature type="transmembrane region" description="Helical" evidence="6">
    <location>
        <begin position="170"/>
        <end position="190"/>
    </location>
</feature>
<evidence type="ECO:0000256" key="1">
    <source>
        <dbReference type="ARBA" id="ARBA00004651"/>
    </source>
</evidence>
<feature type="transmembrane region" description="Helical" evidence="6">
    <location>
        <begin position="211"/>
        <end position="230"/>
    </location>
</feature>
<reference evidence="7 8" key="1">
    <citation type="submission" date="2016-02" db="EMBL/GenBank/DDBJ databases">
        <authorList>
            <person name="Wen L."/>
            <person name="He K."/>
            <person name="Yang H."/>
        </authorList>
    </citation>
    <scope>NUCLEOTIDE SEQUENCE [LARGE SCALE GENOMIC DNA]</scope>
    <source>
        <strain evidence="7 8">GED7880</strain>
    </source>
</reference>
<protein>
    <submittedName>
        <fullName evidence="7">Polysaccharide biosynthesis protein</fullName>
    </submittedName>
</protein>
<keyword evidence="2" id="KW-1003">Cell membrane</keyword>
<dbReference type="Proteomes" id="UP000070093">
    <property type="component" value="Unassembled WGS sequence"/>
</dbReference>
<evidence type="ECO:0000256" key="2">
    <source>
        <dbReference type="ARBA" id="ARBA00022475"/>
    </source>
</evidence>
<keyword evidence="5 6" id="KW-0472">Membrane</keyword>
<dbReference type="STRING" id="28125.HMPREF3202_00790"/>
<gene>
    <name evidence="7" type="ORF">HMPREF3202_00790</name>
</gene>
<dbReference type="InterPro" id="IPR002797">
    <property type="entry name" value="Polysacc_synth"/>
</dbReference>
<organism evidence="7 8">
    <name type="scientific">Prevotella bivia</name>
    <dbReference type="NCBI Taxonomy" id="28125"/>
    <lineage>
        <taxon>Bacteria</taxon>
        <taxon>Pseudomonadati</taxon>
        <taxon>Bacteroidota</taxon>
        <taxon>Bacteroidia</taxon>
        <taxon>Bacteroidales</taxon>
        <taxon>Prevotellaceae</taxon>
        <taxon>Prevotella</taxon>
    </lineage>
</organism>
<dbReference type="InterPro" id="IPR050833">
    <property type="entry name" value="Poly_Biosynth_Transport"/>
</dbReference>
<feature type="transmembrane region" description="Helical" evidence="6">
    <location>
        <begin position="86"/>
        <end position="107"/>
    </location>
</feature>
<keyword evidence="4 6" id="KW-1133">Transmembrane helix</keyword>
<accession>A0A137SZF4</accession>
<feature type="transmembrane region" description="Helical" evidence="6">
    <location>
        <begin position="113"/>
        <end position="135"/>
    </location>
</feature>
<dbReference type="Pfam" id="PF01943">
    <property type="entry name" value="Polysacc_synt"/>
    <property type="match status" value="1"/>
</dbReference>
<dbReference type="GO" id="GO:0005886">
    <property type="term" value="C:plasma membrane"/>
    <property type="evidence" value="ECO:0007669"/>
    <property type="project" value="UniProtKB-SubCell"/>
</dbReference>
<feature type="transmembrane region" description="Helical" evidence="6">
    <location>
        <begin position="288"/>
        <end position="318"/>
    </location>
</feature>
<evidence type="ECO:0000256" key="3">
    <source>
        <dbReference type="ARBA" id="ARBA00022692"/>
    </source>
</evidence>
<keyword evidence="3 6" id="KW-0812">Transmembrane</keyword>
<evidence type="ECO:0000256" key="5">
    <source>
        <dbReference type="ARBA" id="ARBA00023136"/>
    </source>
</evidence>
<feature type="transmembrane region" description="Helical" evidence="6">
    <location>
        <begin position="355"/>
        <end position="378"/>
    </location>
</feature>
<comment type="subcellular location">
    <subcellularLocation>
        <location evidence="1">Cell membrane</location>
        <topology evidence="1">Multi-pass membrane protein</topology>
    </subcellularLocation>
</comment>